<keyword evidence="1" id="KW-0472">Membrane</keyword>
<dbReference type="PANTHER" id="PTHR43081:SF1">
    <property type="entry name" value="ADENYLATE CYCLASE, TERMINAL-DIFFERENTIATION SPECIFIC"/>
    <property type="match status" value="1"/>
</dbReference>
<dbReference type="SMART" id="SM01080">
    <property type="entry name" value="CHASE2"/>
    <property type="match status" value="1"/>
</dbReference>
<dbReference type="Gene3D" id="3.30.70.1230">
    <property type="entry name" value="Nucleotide cyclase"/>
    <property type="match status" value="1"/>
</dbReference>
<dbReference type="GO" id="GO:0035556">
    <property type="term" value="P:intracellular signal transduction"/>
    <property type="evidence" value="ECO:0007669"/>
    <property type="project" value="InterPro"/>
</dbReference>
<dbReference type="EC" id="4.6.1.1" evidence="3"/>
<protein>
    <submittedName>
        <fullName evidence="3">Adenylate cyclase 1</fullName>
        <ecNumber evidence="3">4.6.1.1</ecNumber>
    </submittedName>
</protein>
<evidence type="ECO:0000313" key="3">
    <source>
        <dbReference type="EMBL" id="OIR17347.1"/>
    </source>
</evidence>
<dbReference type="Pfam" id="PF05226">
    <property type="entry name" value="CHASE2"/>
    <property type="match status" value="1"/>
</dbReference>
<dbReference type="AlphaFoldDB" id="A0A1J5TB52"/>
<reference evidence="3" key="1">
    <citation type="submission" date="2016-10" db="EMBL/GenBank/DDBJ databases">
        <title>Sequence of Gallionella enrichment culture.</title>
        <authorList>
            <person name="Poehlein A."/>
            <person name="Muehling M."/>
            <person name="Daniel R."/>
        </authorList>
    </citation>
    <scope>NUCLEOTIDE SEQUENCE</scope>
</reference>
<feature type="transmembrane region" description="Helical" evidence="1">
    <location>
        <begin position="298"/>
        <end position="316"/>
    </location>
</feature>
<name>A0A1J5TB52_9ZZZZ</name>
<gene>
    <name evidence="3" type="primary">cyaA_4</name>
    <name evidence="3" type="ORF">GALL_23730</name>
</gene>
<dbReference type="InterPro" id="IPR007890">
    <property type="entry name" value="CHASE2"/>
</dbReference>
<dbReference type="GO" id="GO:0006171">
    <property type="term" value="P:cAMP biosynthetic process"/>
    <property type="evidence" value="ECO:0007669"/>
    <property type="project" value="TreeGrafter"/>
</dbReference>
<dbReference type="EMBL" id="MLJW01000005">
    <property type="protein sequence ID" value="OIR17347.1"/>
    <property type="molecule type" value="Genomic_DNA"/>
</dbReference>
<feature type="domain" description="Guanylate cyclase" evidence="2">
    <location>
        <begin position="411"/>
        <end position="543"/>
    </location>
</feature>
<feature type="transmembrane region" description="Helical" evidence="1">
    <location>
        <begin position="347"/>
        <end position="366"/>
    </location>
</feature>
<keyword evidence="1" id="KW-1133">Transmembrane helix</keyword>
<dbReference type="PANTHER" id="PTHR43081">
    <property type="entry name" value="ADENYLATE CYCLASE, TERMINAL-DIFFERENTIATION SPECIFIC-RELATED"/>
    <property type="match status" value="1"/>
</dbReference>
<dbReference type="InterPro" id="IPR001054">
    <property type="entry name" value="A/G_cyclase"/>
</dbReference>
<accession>A0A1J5TB52</accession>
<dbReference type="GO" id="GO:0004016">
    <property type="term" value="F:adenylate cyclase activity"/>
    <property type="evidence" value="ECO:0007669"/>
    <property type="project" value="UniProtKB-EC"/>
</dbReference>
<keyword evidence="1" id="KW-0812">Transmembrane</keyword>
<dbReference type="InterPro" id="IPR050697">
    <property type="entry name" value="Adenylyl/Guanylyl_Cyclase_3/4"/>
</dbReference>
<dbReference type="SUPFAM" id="SSF55073">
    <property type="entry name" value="Nucleotide cyclase"/>
    <property type="match status" value="1"/>
</dbReference>
<dbReference type="InterPro" id="IPR029787">
    <property type="entry name" value="Nucleotide_cyclase"/>
</dbReference>
<evidence type="ECO:0000259" key="2">
    <source>
        <dbReference type="PROSITE" id="PS50125"/>
    </source>
</evidence>
<feature type="transmembrane region" description="Helical" evidence="1">
    <location>
        <begin position="323"/>
        <end position="341"/>
    </location>
</feature>
<comment type="caution">
    <text evidence="3">The sequence shown here is derived from an EMBL/GenBank/DDBJ whole genome shotgun (WGS) entry which is preliminary data.</text>
</comment>
<keyword evidence="3" id="KW-0456">Lyase</keyword>
<dbReference type="PROSITE" id="PS50125">
    <property type="entry name" value="GUANYLATE_CYCLASE_2"/>
    <property type="match status" value="1"/>
</dbReference>
<dbReference type="SMART" id="SM00044">
    <property type="entry name" value="CYCc"/>
    <property type="match status" value="1"/>
</dbReference>
<proteinExistence type="predicted"/>
<sequence>MDAFSRLDEHKTRMLLGLGICMLAAVLLHVFEAGGQLSRTVLDGQFNLMHRHEVHQPKNDVVIVGIDEDATKALIEPFSLWHPHLARFLDAMTLARPSVVGLDIPMPERSYQFLVPQYDQVLLQGLQHLKAQTPLVLAQMLDDSGTFRPVYAPYVAAVGADALASVVLCQDDDGVVRRFDPNLCTVNARGSMLVEKMAVHLGVPNPGTGLVDFSAGEKFEYIPFLKVLEWQSQGNAELLERTFGGKPVLLGVVARFGDRARAPVPLASWEPSKRRVPGVLMQAQILRSMLGEGLIREANTWLVGALTALAALFWLGRIGWFKLAAVIVFPLLLMLASTGLLGKGIFLPIGGILLAGIFAFLARLAYEGAQQVRQRKWLRGTFGSYVSQEVLQEIMAGNIRSGLEGARMRLCILFADIHGFGPRSENRPPQEVVSLLNDYFSEMTVAIHQHKGTVDKFVGDGIMAFFGAPQALECPEKNALEAAQEMLLRLRNVNARLQEQGAAPIEIGIALHVGEVVVGHIGSETRHEYTIIGDAVSRTSKLEQLAGALKYPVVCSAAVAKAVEGSGDLADCGEHVVADAAIQVYGWTPPLLAAR</sequence>
<dbReference type="CDD" id="cd07302">
    <property type="entry name" value="CHD"/>
    <property type="match status" value="1"/>
</dbReference>
<organism evidence="3">
    <name type="scientific">mine drainage metagenome</name>
    <dbReference type="NCBI Taxonomy" id="410659"/>
    <lineage>
        <taxon>unclassified sequences</taxon>
        <taxon>metagenomes</taxon>
        <taxon>ecological metagenomes</taxon>
    </lineage>
</organism>
<evidence type="ECO:0000256" key="1">
    <source>
        <dbReference type="SAM" id="Phobius"/>
    </source>
</evidence>
<dbReference type="Pfam" id="PF00211">
    <property type="entry name" value="Guanylate_cyc"/>
    <property type="match status" value="1"/>
</dbReference>